<name>A0A0D2D3Y6_9EURO</name>
<reference evidence="1 2" key="1">
    <citation type="submission" date="2015-01" db="EMBL/GenBank/DDBJ databases">
        <title>The Genome Sequence of Exophiala oligosperma CBS72588.</title>
        <authorList>
            <consortium name="The Broad Institute Genomics Platform"/>
            <person name="Cuomo C."/>
            <person name="de Hoog S."/>
            <person name="Gorbushina A."/>
            <person name="Stielow B."/>
            <person name="Teixiera M."/>
            <person name="Abouelleil A."/>
            <person name="Chapman S.B."/>
            <person name="Priest M."/>
            <person name="Young S.K."/>
            <person name="Wortman J."/>
            <person name="Nusbaum C."/>
            <person name="Birren B."/>
        </authorList>
    </citation>
    <scope>NUCLEOTIDE SEQUENCE [LARGE SCALE GENOMIC DNA]</scope>
    <source>
        <strain evidence="1 2">CBS 72588</strain>
    </source>
</reference>
<dbReference type="OrthoDB" id="10010954at2759"/>
<organism evidence="1 2">
    <name type="scientific">Exophiala oligosperma</name>
    <dbReference type="NCBI Taxonomy" id="215243"/>
    <lineage>
        <taxon>Eukaryota</taxon>
        <taxon>Fungi</taxon>
        <taxon>Dikarya</taxon>
        <taxon>Ascomycota</taxon>
        <taxon>Pezizomycotina</taxon>
        <taxon>Eurotiomycetes</taxon>
        <taxon>Chaetothyriomycetidae</taxon>
        <taxon>Chaetothyriales</taxon>
        <taxon>Herpotrichiellaceae</taxon>
        <taxon>Exophiala</taxon>
    </lineage>
</organism>
<dbReference type="RefSeq" id="XP_016257216.1">
    <property type="nucleotide sequence ID" value="XM_016412491.1"/>
</dbReference>
<dbReference type="AlphaFoldDB" id="A0A0D2D3Y6"/>
<sequence>MSLSFDRLSPIQQCTFINHHVAAGCKVILLGSAAYPFLAVAFGSATLKPPMIPHHHHMPPMGTSSLCDDRYSAPCTPYIFELFLRRKISPISAAHHTRAIVITQSAMAISLNFQHEKDATYEFVLRFVWGTLSIMCLCSV</sequence>
<keyword evidence="2" id="KW-1185">Reference proteome</keyword>
<protein>
    <submittedName>
        <fullName evidence="1">Uncharacterized protein</fullName>
    </submittedName>
</protein>
<dbReference type="PROSITE" id="PS51257">
    <property type="entry name" value="PROKAR_LIPOPROTEIN"/>
    <property type="match status" value="1"/>
</dbReference>
<dbReference type="VEuPathDB" id="FungiDB:PV06_10898"/>
<dbReference type="HOGENOM" id="CLU_1835193_0_0_1"/>
<accession>A0A0D2D3Y6</accession>
<gene>
    <name evidence="1" type="ORF">PV06_10898</name>
</gene>
<dbReference type="Proteomes" id="UP000053342">
    <property type="component" value="Unassembled WGS sequence"/>
</dbReference>
<proteinExistence type="predicted"/>
<evidence type="ECO:0000313" key="1">
    <source>
        <dbReference type="EMBL" id="KIW37000.1"/>
    </source>
</evidence>
<dbReference type="EMBL" id="KN847347">
    <property type="protein sequence ID" value="KIW37000.1"/>
    <property type="molecule type" value="Genomic_DNA"/>
</dbReference>
<dbReference type="GeneID" id="27362972"/>
<evidence type="ECO:0000313" key="2">
    <source>
        <dbReference type="Proteomes" id="UP000053342"/>
    </source>
</evidence>